<proteinExistence type="predicted"/>
<accession>A0ABR1GVS5</accession>
<name>A0ABR1GVS5_9HYPO</name>
<comment type="caution">
    <text evidence="2">The sequence shown here is derived from an EMBL/GenBank/DDBJ whole genome shotgun (WGS) entry which is preliminary data.</text>
</comment>
<dbReference type="Proteomes" id="UP001498476">
    <property type="component" value="Unassembled WGS sequence"/>
</dbReference>
<keyword evidence="3" id="KW-1185">Reference proteome</keyword>
<evidence type="ECO:0000313" key="3">
    <source>
        <dbReference type="Proteomes" id="UP001498476"/>
    </source>
</evidence>
<evidence type="ECO:0000256" key="1">
    <source>
        <dbReference type="SAM" id="MobiDB-lite"/>
    </source>
</evidence>
<evidence type="ECO:0000313" key="2">
    <source>
        <dbReference type="EMBL" id="KAK7409638.1"/>
    </source>
</evidence>
<feature type="region of interest" description="Disordered" evidence="1">
    <location>
        <begin position="49"/>
        <end position="76"/>
    </location>
</feature>
<gene>
    <name evidence="2" type="ORF">QQX98_008153</name>
</gene>
<protein>
    <submittedName>
        <fullName evidence="2">Uncharacterized protein</fullName>
    </submittedName>
</protein>
<reference evidence="2 3" key="1">
    <citation type="journal article" date="2025" name="Microbiol. Resour. Announc.">
        <title>Draft genome sequences for Neonectria magnoliae and Neonectria punicea, canker pathogens of Liriodendron tulipifera and Acer saccharum in West Virginia.</title>
        <authorList>
            <person name="Petronek H.M."/>
            <person name="Kasson M.T."/>
            <person name="Metheny A.M."/>
            <person name="Stauder C.M."/>
            <person name="Lovett B."/>
            <person name="Lynch S.C."/>
            <person name="Garnas J.R."/>
            <person name="Kasson L.R."/>
            <person name="Stajich J.E."/>
        </authorList>
    </citation>
    <scope>NUCLEOTIDE SEQUENCE [LARGE SCALE GENOMIC DNA]</scope>
    <source>
        <strain evidence="2 3">NRRL 64653</strain>
    </source>
</reference>
<organism evidence="2 3">
    <name type="scientific">Neonectria punicea</name>
    <dbReference type="NCBI Taxonomy" id="979145"/>
    <lineage>
        <taxon>Eukaryota</taxon>
        <taxon>Fungi</taxon>
        <taxon>Dikarya</taxon>
        <taxon>Ascomycota</taxon>
        <taxon>Pezizomycotina</taxon>
        <taxon>Sordariomycetes</taxon>
        <taxon>Hypocreomycetidae</taxon>
        <taxon>Hypocreales</taxon>
        <taxon>Nectriaceae</taxon>
        <taxon>Neonectria</taxon>
    </lineage>
</organism>
<sequence length="119" mass="12598">MFGAASDQGAHRDKMHYMSKMSKGGHGPVICIGGAHEAGYGAFALGLPRPSSRPDRPPAFLRRPATSGERGKFPLTSGADLTPRSLGLINSGLLVVAPSVVHYKAILNLMANALVLWYL</sequence>
<dbReference type="EMBL" id="JAZAVJ010000144">
    <property type="protein sequence ID" value="KAK7409638.1"/>
    <property type="molecule type" value="Genomic_DNA"/>
</dbReference>